<sequence length="96" mass="11378">MIFKPLIHIVTQVLVEAAFKFALSLEHECKIAAALQTDPDSLRTRKPILFSIQKTTKPATMRIIMSIRWWRFRRLLASRHDIDRFAFIIRKDQITR</sequence>
<dbReference type="AlphaFoldDB" id="A0A450TT51"/>
<protein>
    <submittedName>
        <fullName evidence="1">Uncharacterized protein</fullName>
    </submittedName>
</protein>
<dbReference type="EMBL" id="CAADEZ010000624">
    <property type="protein sequence ID" value="VFJ72102.1"/>
    <property type="molecule type" value="Genomic_DNA"/>
</dbReference>
<accession>A0A450TT51</accession>
<name>A0A450TT51_9GAMM</name>
<organism evidence="1">
    <name type="scientific">Candidatus Kentrum sp. FM</name>
    <dbReference type="NCBI Taxonomy" id="2126340"/>
    <lineage>
        <taxon>Bacteria</taxon>
        <taxon>Pseudomonadati</taxon>
        <taxon>Pseudomonadota</taxon>
        <taxon>Gammaproteobacteria</taxon>
        <taxon>Candidatus Kentrum</taxon>
    </lineage>
</organism>
<reference evidence="1" key="1">
    <citation type="submission" date="2019-02" db="EMBL/GenBank/DDBJ databases">
        <authorList>
            <person name="Gruber-Vodicka R. H."/>
            <person name="Seah K. B. B."/>
        </authorList>
    </citation>
    <scope>NUCLEOTIDE SEQUENCE</scope>
    <source>
        <strain evidence="2">BECK_BZ163</strain>
        <strain evidence="3">BECK_BZ164</strain>
        <strain evidence="1">BECK_BZ165</strain>
    </source>
</reference>
<gene>
    <name evidence="2" type="ORF">BECKFM1743A_GA0114220_106243</name>
    <name evidence="3" type="ORF">BECKFM1743B_GA0114221_105603</name>
    <name evidence="1" type="ORF">BECKFM1743C_GA0114222_106053</name>
</gene>
<dbReference type="EMBL" id="CAADFA010000605">
    <property type="protein sequence ID" value="VFJ71642.1"/>
    <property type="molecule type" value="Genomic_DNA"/>
</dbReference>
<evidence type="ECO:0000313" key="3">
    <source>
        <dbReference type="EMBL" id="VFK18596.1"/>
    </source>
</evidence>
<proteinExistence type="predicted"/>
<dbReference type="EMBL" id="CAADFL010000560">
    <property type="protein sequence ID" value="VFK18596.1"/>
    <property type="molecule type" value="Genomic_DNA"/>
</dbReference>
<evidence type="ECO:0000313" key="2">
    <source>
        <dbReference type="EMBL" id="VFJ72102.1"/>
    </source>
</evidence>
<evidence type="ECO:0000313" key="1">
    <source>
        <dbReference type="EMBL" id="VFJ71642.1"/>
    </source>
</evidence>